<evidence type="ECO:0000256" key="13">
    <source>
        <dbReference type="ARBA" id="ARBA00038058"/>
    </source>
</evidence>
<dbReference type="GO" id="GO:0005524">
    <property type="term" value="F:ATP binding"/>
    <property type="evidence" value="ECO:0007669"/>
    <property type="project" value="UniProtKB-KW"/>
</dbReference>
<reference evidence="16 17" key="1">
    <citation type="journal article" date="2017" name="Genome Announc.">
        <title>Draft Genome Sequence of Romboutsia weinsteinii sp. nov. Strain CCRI-19649(T) Isolated from Surface Water.</title>
        <authorList>
            <person name="Maheux A.F."/>
            <person name="Boudreau D.K."/>
            <person name="Berube E."/>
            <person name="Boissinot M."/>
            <person name="Cantin P."/>
            <person name="Raymond F."/>
            <person name="Corbeil J."/>
            <person name="Omar R.F."/>
            <person name="Bergeron M.G."/>
        </authorList>
    </citation>
    <scope>NUCLEOTIDE SEQUENCE [LARGE SCALE GENOMIC DNA]</scope>
    <source>
        <strain evidence="16 17">CCRI-19649</strain>
    </source>
</reference>
<dbReference type="InterPro" id="IPR006555">
    <property type="entry name" value="ATP-dep_Helicase_C"/>
</dbReference>
<dbReference type="InterPro" id="IPR010614">
    <property type="entry name" value="RAD3-like_helicase_DEAD"/>
</dbReference>
<keyword evidence="2" id="KW-0479">Metal-binding</keyword>
<dbReference type="SMART" id="SM00487">
    <property type="entry name" value="DEXDc"/>
    <property type="match status" value="1"/>
</dbReference>
<dbReference type="InterPro" id="IPR014001">
    <property type="entry name" value="Helicase_ATP-bd"/>
</dbReference>
<dbReference type="SUPFAM" id="SSF52540">
    <property type="entry name" value="P-loop containing nucleoside triphosphate hydrolases"/>
    <property type="match status" value="2"/>
</dbReference>
<keyword evidence="7" id="KW-0067">ATP-binding</keyword>
<evidence type="ECO:0000313" key="17">
    <source>
        <dbReference type="Proteomes" id="UP000215694"/>
    </source>
</evidence>
<keyword evidence="9" id="KW-0411">Iron-sulfur</keyword>
<keyword evidence="12" id="KW-0413">Isomerase</keyword>
<dbReference type="GO" id="GO:0003678">
    <property type="term" value="F:DNA helicase activity"/>
    <property type="evidence" value="ECO:0007669"/>
    <property type="project" value="InterPro"/>
</dbReference>
<keyword evidence="6 16" id="KW-0347">Helicase</keyword>
<dbReference type="Gene3D" id="3.40.50.300">
    <property type="entry name" value="P-loop containing nucleotide triphosphate hydrolases"/>
    <property type="match status" value="2"/>
</dbReference>
<dbReference type="Pfam" id="PF06733">
    <property type="entry name" value="DEAD_2"/>
    <property type="match status" value="1"/>
</dbReference>
<accession>A0A371IZQ2</accession>
<dbReference type="Gene3D" id="1.10.30.20">
    <property type="entry name" value="Bacterial XPD DNA helicase, FeS cluster domain"/>
    <property type="match status" value="1"/>
</dbReference>
<dbReference type="SMART" id="SM00491">
    <property type="entry name" value="HELICc2"/>
    <property type="match status" value="1"/>
</dbReference>
<keyword evidence="3" id="KW-0547">Nucleotide-binding</keyword>
<dbReference type="AlphaFoldDB" id="A0A371IZQ2"/>
<dbReference type="InterPro" id="IPR045028">
    <property type="entry name" value="DinG/Rad3-like"/>
</dbReference>
<dbReference type="EMBL" id="NOJY02000037">
    <property type="protein sequence ID" value="RDY26041.1"/>
    <property type="molecule type" value="Genomic_DNA"/>
</dbReference>
<keyword evidence="4" id="KW-0227">DNA damage</keyword>
<proteinExistence type="inferred from homology"/>
<evidence type="ECO:0000313" key="16">
    <source>
        <dbReference type="EMBL" id="RDY26041.1"/>
    </source>
</evidence>
<dbReference type="InterPro" id="IPR027417">
    <property type="entry name" value="P-loop_NTPase"/>
</dbReference>
<comment type="similarity">
    <text evidence="13">Belongs to the helicase family. DinG subfamily.</text>
</comment>
<dbReference type="PANTHER" id="PTHR11472:SF34">
    <property type="entry name" value="REGULATOR OF TELOMERE ELONGATION HELICASE 1"/>
    <property type="match status" value="1"/>
</dbReference>
<feature type="coiled-coil region" evidence="14">
    <location>
        <begin position="399"/>
        <end position="426"/>
    </location>
</feature>
<dbReference type="Pfam" id="PF13307">
    <property type="entry name" value="Helicase_C_2"/>
    <property type="match status" value="1"/>
</dbReference>
<evidence type="ECO:0000259" key="15">
    <source>
        <dbReference type="PROSITE" id="PS51193"/>
    </source>
</evidence>
<evidence type="ECO:0000256" key="3">
    <source>
        <dbReference type="ARBA" id="ARBA00022741"/>
    </source>
</evidence>
<evidence type="ECO:0000256" key="5">
    <source>
        <dbReference type="ARBA" id="ARBA00022801"/>
    </source>
</evidence>
<dbReference type="InterPro" id="IPR006554">
    <property type="entry name" value="Helicase-like_DEXD_c2"/>
</dbReference>
<evidence type="ECO:0000256" key="14">
    <source>
        <dbReference type="SAM" id="Coils"/>
    </source>
</evidence>
<keyword evidence="17" id="KW-1185">Reference proteome</keyword>
<evidence type="ECO:0000256" key="7">
    <source>
        <dbReference type="ARBA" id="ARBA00022840"/>
    </source>
</evidence>
<keyword evidence="10" id="KW-0238">DNA-binding</keyword>
<keyword evidence="11" id="KW-0234">DNA repair</keyword>
<dbReference type="PROSITE" id="PS51193">
    <property type="entry name" value="HELICASE_ATP_BIND_2"/>
    <property type="match status" value="1"/>
</dbReference>
<dbReference type="GO" id="GO:0003677">
    <property type="term" value="F:DNA binding"/>
    <property type="evidence" value="ECO:0007669"/>
    <property type="project" value="UniProtKB-KW"/>
</dbReference>
<evidence type="ECO:0000256" key="1">
    <source>
        <dbReference type="ARBA" id="ARBA00022485"/>
    </source>
</evidence>
<dbReference type="RefSeq" id="WP_116041550.1">
    <property type="nucleotide sequence ID" value="NZ_NOJY02000037.1"/>
</dbReference>
<keyword evidence="1" id="KW-0004">4Fe-4S</keyword>
<dbReference type="Gene3D" id="1.10.275.40">
    <property type="match status" value="1"/>
</dbReference>
<evidence type="ECO:0000256" key="2">
    <source>
        <dbReference type="ARBA" id="ARBA00022723"/>
    </source>
</evidence>
<keyword evidence="5" id="KW-0378">Hydrolase</keyword>
<dbReference type="InterPro" id="IPR014013">
    <property type="entry name" value="Helic_SF1/SF2_ATP-bd_DinG/Rad3"/>
</dbReference>
<sequence length="780" mass="91299">MENKIKVSVRNLVEFIMRQGNIDNRYVGSVKAIEGIKGHQKVQKSYGENYQAEVSIKHSFKYDNLDMQIEGRIDGILKENQTIIIDEIKTTTKDLLLINEDTNPLHWAQAKCYGYIYSIQNNLEEIDIQITYYNIDSKTTRILRKKYTLKDLEAFFFSLIDEYKYWAQRERDWIERRNNSINMLKFPFGNYRPGQRELAVRVYKSITDSKKCFAGAPTGTGKTISTLFPAIKAMGEGETSKIFYLTAKTITREVAQNTISLMRKQDLNIKAVTITAKEKICKMDEVNCNPDYCPYAKGYYDRINDSLKEILEKYNNYGRESIEKISEEYKLCPFELTLDLTLFSDVIICDYNYVFDPKVYLKRFFDVKNTDYTFLIDEAHNLVDRAREMYSSTITQEKFNEIKKSLNKKEKKLIKLIKEVDKYFKDKEKTMKMLEETYLVESQAPVDLCDILNDILKSMDEYLSRSNEDNEKIMDFYFDIHSFLSIYNIYDTSYTTIFTQGFSGMSIKMYCVNPSTVIQEKMRKSKSTIIFSATLIPIDYFKDMYGASKEDFIVNLRSPFNIENRLLLIGDNVATTYTKRNETSDEIVNYIANCVKSKKGNYMVFFPSYKYMDLVFEKMKDCYPEINSSIQESNMSENAKEEFLSMFEEEKKETHVGFCVLGGHFSEGIDLTNDKLIGVIIVGVGMPQIGIDRDIIKEHLNDDGKGFDYAYVYPGMIKILQAAGRCIRTDQDKGVILLLDNRYSQIRYQRLFPYEWHSNIRVRKTEDVKYQCEKFWSDKN</sequence>
<feature type="domain" description="Helicase ATP-binding" evidence="15">
    <location>
        <begin position="181"/>
        <end position="427"/>
    </location>
</feature>
<gene>
    <name evidence="16" type="ORF">CHL78_015275</name>
</gene>
<keyword evidence="8" id="KW-0408">Iron</keyword>
<dbReference type="GO" id="GO:0006281">
    <property type="term" value="P:DNA repair"/>
    <property type="evidence" value="ECO:0007669"/>
    <property type="project" value="UniProtKB-KW"/>
</dbReference>
<dbReference type="InterPro" id="IPR042493">
    <property type="entry name" value="XPD_DNA_FeS"/>
</dbReference>
<evidence type="ECO:0000256" key="4">
    <source>
        <dbReference type="ARBA" id="ARBA00022763"/>
    </source>
</evidence>
<name>A0A371IZQ2_9FIRM</name>
<dbReference type="GO" id="GO:0046872">
    <property type="term" value="F:metal ion binding"/>
    <property type="evidence" value="ECO:0007669"/>
    <property type="project" value="UniProtKB-KW"/>
</dbReference>
<evidence type="ECO:0000256" key="8">
    <source>
        <dbReference type="ARBA" id="ARBA00023004"/>
    </source>
</evidence>
<dbReference type="GO" id="GO:0016818">
    <property type="term" value="F:hydrolase activity, acting on acid anhydrides, in phosphorus-containing anhydrides"/>
    <property type="evidence" value="ECO:0007669"/>
    <property type="project" value="InterPro"/>
</dbReference>
<evidence type="ECO:0000256" key="6">
    <source>
        <dbReference type="ARBA" id="ARBA00022806"/>
    </source>
</evidence>
<dbReference type="Proteomes" id="UP000215694">
    <property type="component" value="Unassembled WGS sequence"/>
</dbReference>
<dbReference type="PANTHER" id="PTHR11472">
    <property type="entry name" value="DNA REPAIR DEAD HELICASE RAD3/XP-D SUBFAMILY MEMBER"/>
    <property type="match status" value="1"/>
</dbReference>
<protein>
    <submittedName>
        <fullName evidence="16">ATP-dependent DNA helicase</fullName>
    </submittedName>
</protein>
<evidence type="ECO:0000256" key="11">
    <source>
        <dbReference type="ARBA" id="ARBA00023204"/>
    </source>
</evidence>
<keyword evidence="14" id="KW-0175">Coiled coil</keyword>
<dbReference type="OrthoDB" id="9765586at2"/>
<comment type="caution">
    <text evidence="16">The sequence shown here is derived from an EMBL/GenBank/DDBJ whole genome shotgun (WGS) entry which is preliminary data.</text>
</comment>
<evidence type="ECO:0000256" key="9">
    <source>
        <dbReference type="ARBA" id="ARBA00023014"/>
    </source>
</evidence>
<dbReference type="GO" id="GO:0051539">
    <property type="term" value="F:4 iron, 4 sulfur cluster binding"/>
    <property type="evidence" value="ECO:0007669"/>
    <property type="project" value="UniProtKB-KW"/>
</dbReference>
<evidence type="ECO:0000256" key="10">
    <source>
        <dbReference type="ARBA" id="ARBA00023125"/>
    </source>
</evidence>
<dbReference type="SMART" id="SM00488">
    <property type="entry name" value="DEXDc2"/>
    <property type="match status" value="1"/>
</dbReference>
<evidence type="ECO:0000256" key="12">
    <source>
        <dbReference type="ARBA" id="ARBA00023235"/>
    </source>
</evidence>
<organism evidence="16 17">
    <name type="scientific">Romboutsia weinsteinii</name>
    <dbReference type="NCBI Taxonomy" id="2020949"/>
    <lineage>
        <taxon>Bacteria</taxon>
        <taxon>Bacillati</taxon>
        <taxon>Bacillota</taxon>
        <taxon>Clostridia</taxon>
        <taxon>Peptostreptococcales</taxon>
        <taxon>Peptostreptococcaceae</taxon>
        <taxon>Romboutsia</taxon>
    </lineage>
</organism>